<dbReference type="Proteomes" id="UP001197770">
    <property type="component" value="Unassembled WGS sequence"/>
</dbReference>
<dbReference type="InterPro" id="IPR025695">
    <property type="entry name" value="DoxX-like"/>
</dbReference>
<evidence type="ECO:0000313" key="2">
    <source>
        <dbReference type="EMBL" id="MCC4212540.1"/>
    </source>
</evidence>
<feature type="transmembrane region" description="Helical" evidence="1">
    <location>
        <begin position="104"/>
        <end position="120"/>
    </location>
</feature>
<protein>
    <submittedName>
        <fullName evidence="2">DoxX-like family protein</fullName>
    </submittedName>
</protein>
<keyword evidence="3" id="KW-1185">Reference proteome</keyword>
<dbReference type="Pfam" id="PF13781">
    <property type="entry name" value="DoxX_3"/>
    <property type="match status" value="1"/>
</dbReference>
<evidence type="ECO:0000256" key="1">
    <source>
        <dbReference type="SAM" id="Phobius"/>
    </source>
</evidence>
<dbReference type="EMBL" id="JAJGMW010000007">
    <property type="protein sequence ID" value="MCC4212540.1"/>
    <property type="molecule type" value="Genomic_DNA"/>
</dbReference>
<proteinExistence type="predicted"/>
<feature type="transmembrane region" description="Helical" evidence="1">
    <location>
        <begin position="75"/>
        <end position="92"/>
    </location>
</feature>
<reference evidence="2 3" key="1">
    <citation type="submission" date="2021-11" db="EMBL/GenBank/DDBJ databases">
        <title>Seasonal and diel survey of microbial diversity of the Tyrrhenian coast.</title>
        <authorList>
            <person name="Gattoni G."/>
            <person name="Corral P."/>
        </authorList>
    </citation>
    <scope>NUCLEOTIDE SEQUENCE [LARGE SCALE GENOMIC DNA]</scope>
    <source>
        <strain evidence="2 3">Mr9</strain>
    </source>
</reference>
<sequence>MISKQIHIAINFLIALVWLVNGIYCKILNAVPRHRQIVDNILGAEYGEVMTSAIGFSEILMALWILSGFKRPLNAFFQITVIVLMNILEYILTPELLFWGRWNILFAAAFCILIYFNYWMNTKINNYELDT</sequence>
<feature type="transmembrane region" description="Helical" evidence="1">
    <location>
        <begin position="49"/>
        <end position="69"/>
    </location>
</feature>
<organism evidence="2 3">
    <name type="scientific">Leeuwenhoekiella parthenopeia</name>
    <dbReference type="NCBI Taxonomy" id="2890320"/>
    <lineage>
        <taxon>Bacteria</taxon>
        <taxon>Pseudomonadati</taxon>
        <taxon>Bacteroidota</taxon>
        <taxon>Flavobacteriia</taxon>
        <taxon>Flavobacteriales</taxon>
        <taxon>Flavobacteriaceae</taxon>
        <taxon>Leeuwenhoekiella</taxon>
    </lineage>
</organism>
<name>A0ABS8GRG2_9FLAO</name>
<dbReference type="RefSeq" id="WP_228229616.1">
    <property type="nucleotide sequence ID" value="NZ_JAJGMW010000007.1"/>
</dbReference>
<evidence type="ECO:0000313" key="3">
    <source>
        <dbReference type="Proteomes" id="UP001197770"/>
    </source>
</evidence>
<keyword evidence="1" id="KW-0472">Membrane</keyword>
<feature type="transmembrane region" description="Helical" evidence="1">
    <location>
        <begin position="6"/>
        <end position="28"/>
    </location>
</feature>
<keyword evidence="1" id="KW-1133">Transmembrane helix</keyword>
<comment type="caution">
    <text evidence="2">The sequence shown here is derived from an EMBL/GenBank/DDBJ whole genome shotgun (WGS) entry which is preliminary data.</text>
</comment>
<keyword evidence="1" id="KW-0812">Transmembrane</keyword>
<accession>A0ABS8GRG2</accession>
<gene>
    <name evidence="2" type="ORF">LLW17_07410</name>
</gene>